<dbReference type="EMBL" id="QSQN01000005">
    <property type="protein sequence ID" value="RGK41999.1"/>
    <property type="molecule type" value="Genomic_DNA"/>
</dbReference>
<proteinExistence type="predicted"/>
<reference evidence="2 3" key="1">
    <citation type="submission" date="2018-08" db="EMBL/GenBank/DDBJ databases">
        <title>A genome reference for cultivated species of the human gut microbiota.</title>
        <authorList>
            <person name="Zou Y."/>
            <person name="Xue W."/>
            <person name="Luo G."/>
        </authorList>
    </citation>
    <scope>NUCLEOTIDE SEQUENCE [LARGE SCALE GENOMIC DNA]</scope>
    <source>
        <strain evidence="2 3">TF11-7</strain>
    </source>
</reference>
<gene>
    <name evidence="2" type="ORF">DXD17_02985</name>
</gene>
<feature type="domain" description="SseB protein N-terminal" evidence="1">
    <location>
        <begin position="160"/>
        <end position="245"/>
    </location>
</feature>
<evidence type="ECO:0000313" key="2">
    <source>
        <dbReference type="EMBL" id="RGK41999.1"/>
    </source>
</evidence>
<dbReference type="Proteomes" id="UP000260793">
    <property type="component" value="Unassembled WGS sequence"/>
</dbReference>
<name>A0A3E4LX44_9FIRM</name>
<evidence type="ECO:0000259" key="1">
    <source>
        <dbReference type="Pfam" id="PF07179"/>
    </source>
</evidence>
<accession>A0A3E4LX44</accession>
<dbReference type="RefSeq" id="WP_117687743.1">
    <property type="nucleotide sequence ID" value="NZ_QSQN01000005.1"/>
</dbReference>
<sequence>MDENSKKTALRETLQSLRTPGELYVIMSGATKLPFVVCNPETFDDEILLYHREEDAKNKAKELTEAHYLAGVAKLVDDQLLAFYTSLYLTGVNGLSVNVGTDQEKRVQLKDLVVRQNMKEAGEGKMIVENPEMHLTAIYLMQELRHQTGGEVTDQIKELQEELLAHYQKGTFLISVQEDGQIPVLKQKDGSMYQPIFTDILEFRRFAGDKKLKMLAIPSAKIPEALIPDARGVVINPLGVNVQLTVHRPKKEKPEA</sequence>
<protein>
    <submittedName>
        <fullName evidence="2">SseB family protein</fullName>
    </submittedName>
</protein>
<evidence type="ECO:0000313" key="3">
    <source>
        <dbReference type="Proteomes" id="UP000260793"/>
    </source>
</evidence>
<comment type="caution">
    <text evidence="2">The sequence shown here is derived from an EMBL/GenBank/DDBJ whole genome shotgun (WGS) entry which is preliminary data.</text>
</comment>
<dbReference type="AlphaFoldDB" id="A0A3E4LX44"/>
<organism evidence="2 3">
    <name type="scientific">[Ruminococcus] lactaris</name>
    <dbReference type="NCBI Taxonomy" id="46228"/>
    <lineage>
        <taxon>Bacteria</taxon>
        <taxon>Bacillati</taxon>
        <taxon>Bacillota</taxon>
        <taxon>Clostridia</taxon>
        <taxon>Lachnospirales</taxon>
        <taxon>Lachnospiraceae</taxon>
        <taxon>Mediterraneibacter</taxon>
    </lineage>
</organism>
<dbReference type="Pfam" id="PF07179">
    <property type="entry name" value="SseB"/>
    <property type="match status" value="1"/>
</dbReference>
<dbReference type="InterPro" id="IPR009839">
    <property type="entry name" value="SseB_N"/>
</dbReference>